<dbReference type="Proteomes" id="UP000053989">
    <property type="component" value="Unassembled WGS sequence"/>
</dbReference>
<dbReference type="EMBL" id="KN822080">
    <property type="protein sequence ID" value="KIM58915.1"/>
    <property type="molecule type" value="Genomic_DNA"/>
</dbReference>
<dbReference type="AlphaFoldDB" id="A0A0C3DDX4"/>
<dbReference type="HOGENOM" id="CLU_013871_4_1_1"/>
<dbReference type="OrthoDB" id="2667387at2759"/>
<reference evidence="2 3" key="1">
    <citation type="submission" date="2014-04" db="EMBL/GenBank/DDBJ databases">
        <authorList>
            <consortium name="DOE Joint Genome Institute"/>
            <person name="Kuo A."/>
            <person name="Kohler A."/>
            <person name="Nagy L.G."/>
            <person name="Floudas D."/>
            <person name="Copeland A."/>
            <person name="Barry K.W."/>
            <person name="Cichocki N."/>
            <person name="Veneault-Fourrey C."/>
            <person name="LaButti K."/>
            <person name="Lindquist E.A."/>
            <person name="Lipzen A."/>
            <person name="Lundell T."/>
            <person name="Morin E."/>
            <person name="Murat C."/>
            <person name="Sun H."/>
            <person name="Tunlid A."/>
            <person name="Henrissat B."/>
            <person name="Grigoriev I.V."/>
            <person name="Hibbett D.S."/>
            <person name="Martin F."/>
            <person name="Nordberg H.P."/>
            <person name="Cantor M.N."/>
            <person name="Hua S.X."/>
        </authorList>
    </citation>
    <scope>NUCLEOTIDE SEQUENCE [LARGE SCALE GENOMIC DNA]</scope>
    <source>
        <strain evidence="2 3">Foug A</strain>
    </source>
</reference>
<feature type="compositionally biased region" description="Basic and acidic residues" evidence="1">
    <location>
        <begin position="132"/>
        <end position="144"/>
    </location>
</feature>
<reference evidence="3" key="2">
    <citation type="submission" date="2015-01" db="EMBL/GenBank/DDBJ databases">
        <title>Evolutionary Origins and Diversification of the Mycorrhizal Mutualists.</title>
        <authorList>
            <consortium name="DOE Joint Genome Institute"/>
            <consortium name="Mycorrhizal Genomics Consortium"/>
            <person name="Kohler A."/>
            <person name="Kuo A."/>
            <person name="Nagy L.G."/>
            <person name="Floudas D."/>
            <person name="Copeland A."/>
            <person name="Barry K.W."/>
            <person name="Cichocki N."/>
            <person name="Veneault-Fourrey C."/>
            <person name="LaButti K."/>
            <person name="Lindquist E.A."/>
            <person name="Lipzen A."/>
            <person name="Lundell T."/>
            <person name="Morin E."/>
            <person name="Murat C."/>
            <person name="Riley R."/>
            <person name="Ohm R."/>
            <person name="Sun H."/>
            <person name="Tunlid A."/>
            <person name="Henrissat B."/>
            <person name="Grigoriev I.V."/>
            <person name="Hibbett D.S."/>
            <person name="Martin F."/>
        </authorList>
    </citation>
    <scope>NUCLEOTIDE SEQUENCE [LARGE SCALE GENOMIC DNA]</scope>
    <source>
        <strain evidence="3">Foug A</strain>
    </source>
</reference>
<proteinExistence type="predicted"/>
<organism evidence="2 3">
    <name type="scientific">Scleroderma citrinum Foug A</name>
    <dbReference type="NCBI Taxonomy" id="1036808"/>
    <lineage>
        <taxon>Eukaryota</taxon>
        <taxon>Fungi</taxon>
        <taxon>Dikarya</taxon>
        <taxon>Basidiomycota</taxon>
        <taxon>Agaricomycotina</taxon>
        <taxon>Agaricomycetes</taxon>
        <taxon>Agaricomycetidae</taxon>
        <taxon>Boletales</taxon>
        <taxon>Sclerodermatineae</taxon>
        <taxon>Sclerodermataceae</taxon>
        <taxon>Scleroderma</taxon>
    </lineage>
</organism>
<gene>
    <name evidence="2" type="ORF">SCLCIDRAFT_27753</name>
</gene>
<feature type="region of interest" description="Disordered" evidence="1">
    <location>
        <begin position="97"/>
        <end position="149"/>
    </location>
</feature>
<accession>A0A0C3DDX4</accession>
<feature type="compositionally biased region" description="Polar residues" evidence="1">
    <location>
        <begin position="116"/>
        <end position="131"/>
    </location>
</feature>
<dbReference type="InParanoid" id="A0A0C3DDX4"/>
<dbReference type="SUPFAM" id="SSF56112">
    <property type="entry name" value="Protein kinase-like (PK-like)"/>
    <property type="match status" value="1"/>
</dbReference>
<dbReference type="Gene3D" id="1.10.510.10">
    <property type="entry name" value="Transferase(Phosphotransferase) domain 1"/>
    <property type="match status" value="1"/>
</dbReference>
<protein>
    <recommendedName>
        <fullName evidence="4">Protein kinase domain-containing protein</fullName>
    </recommendedName>
</protein>
<evidence type="ECO:0000313" key="2">
    <source>
        <dbReference type="EMBL" id="KIM58915.1"/>
    </source>
</evidence>
<dbReference type="InterPro" id="IPR011009">
    <property type="entry name" value="Kinase-like_dom_sf"/>
</dbReference>
<evidence type="ECO:0008006" key="4">
    <source>
        <dbReference type="Google" id="ProtNLM"/>
    </source>
</evidence>
<evidence type="ECO:0000313" key="3">
    <source>
        <dbReference type="Proteomes" id="UP000053989"/>
    </source>
</evidence>
<keyword evidence="3" id="KW-1185">Reference proteome</keyword>
<name>A0A0C3DDX4_9AGAM</name>
<sequence>MKTDRLKIPAGLGDYVEGWSADDVEVFFGENKKQYHIDEDDIQEAKRLKINGITLLRFDETVLISWGILPGGAYSICKLAEDLRVVKGLVAPVRKKREGSPLSENDASRIKRSKVAQISPSSFAQPRNYNRTQKDPKERILDDRPSEDDNIPPVSLLYDGFGQFLDISAGDTNVEGFNDVKVSDLQFAVDEFAQSMCGFFDVEHQRRDAGLEALDKIFAARKDGSRTKPKAGPVGAVTTDGHYTGDHGVATIVYEFKNWSTGISAIPEVELVGCFAHSVAQGVSKKLDGWRVPGIGVTIVGPDVKFYAMLSLNAQFRLVSLTPALSCIHSASEGRDHDALYRAFTAASVLQARILKDLPHHQRPIGAFNDMRLPGVSKLLRWQNTDTESDNYLEFQIEEQFFVRQYCPELHGICALSGHAPALLAYERLPGSWYGVAMEYVSDAVPVTMHDCIPEHFERWKTQLQGLVAKFHDQGFVHGDLRDANILSGDGGCVKLVDFDWGGRDGEVSYPTSRLHPELTDGRSSEDLKITKADDLRILGDTLAKMSAKISLISSLHHVLPSADFPV</sequence>
<evidence type="ECO:0000256" key="1">
    <source>
        <dbReference type="SAM" id="MobiDB-lite"/>
    </source>
</evidence>